<feature type="transmembrane region" description="Helical" evidence="9">
    <location>
        <begin position="456"/>
        <end position="480"/>
    </location>
</feature>
<proteinExistence type="inferred from homology"/>
<dbReference type="Gene3D" id="1.20.1250.20">
    <property type="entry name" value="MFS general substrate transporter like domains"/>
    <property type="match status" value="1"/>
</dbReference>
<gene>
    <name evidence="11" type="ORF">SAMN04489745_0401</name>
</gene>
<feature type="transmembrane region" description="Helical" evidence="9">
    <location>
        <begin position="287"/>
        <end position="304"/>
    </location>
</feature>
<comment type="subcellular location">
    <subcellularLocation>
        <location evidence="1">Cell membrane</location>
        <topology evidence="1">Multi-pass membrane protein</topology>
    </subcellularLocation>
    <subcellularLocation>
        <location evidence="8">Membrane</location>
        <topology evidence="8">Multi-pass membrane protein</topology>
    </subcellularLocation>
</comment>
<feature type="transmembrane region" description="Helical" evidence="9">
    <location>
        <begin position="185"/>
        <end position="205"/>
    </location>
</feature>
<dbReference type="NCBIfam" id="TIGR00924">
    <property type="entry name" value="yjdL_sub1_fam"/>
    <property type="match status" value="1"/>
</dbReference>
<name>A0A1H4JVI0_9MICC</name>
<sequence>MNPVQTEPGTTVSTDKGFFGHPRLLANLFTVEMWERFSFYGMQGILAYYMYYTATDGGLGLDKALSLSLVGAYGGGVYLSTILGAWLADRLLGSERVLFFSACVIMAGHVALALLPGVVGLVIGLVLVAFGSGGLKANATALVGTLYSEKDERRDAGFSLFYMGVNLGGLLGPLVTGFLQSRAGFHWGFGAAAVGMALGLIVYSLKRKDMPESAHHVANPLAPGERKKYALIFGAVVVLIVSLLLTHLVTAQNLATWMAYVAIGASVAYFLILLGSSKTQPVERKRVFAFIPLYIASAAFWALFQQQFTFIAVYSDEKLDRHLFGWEMPAAWVQSINPVFIVIFAGVLAALWTRLGEKQPSSPVKFSLGLVLMGLAFLAFLPLAGSEKTPLLALVGILLLFTLAELCLSPIGLSVSTKLAPAAFQAQMVALFFLSVSLGTTLAGILAGYYDPSNETPYFLGVGSVAVVLGLALLAGAPAIKKLMSGVR</sequence>
<dbReference type="PANTHER" id="PTHR23517">
    <property type="entry name" value="RESISTANCE PROTEIN MDTM, PUTATIVE-RELATED-RELATED"/>
    <property type="match status" value="1"/>
</dbReference>
<dbReference type="InterPro" id="IPR036259">
    <property type="entry name" value="MFS_trans_sf"/>
</dbReference>
<feature type="transmembrane region" description="Helical" evidence="9">
    <location>
        <begin position="33"/>
        <end position="52"/>
    </location>
</feature>
<feature type="transmembrane region" description="Helical" evidence="9">
    <location>
        <begin position="255"/>
        <end position="275"/>
    </location>
</feature>
<feature type="transmembrane region" description="Helical" evidence="9">
    <location>
        <begin position="428"/>
        <end position="450"/>
    </location>
</feature>
<dbReference type="AlphaFoldDB" id="A0A1H4JVI0"/>
<evidence type="ECO:0000256" key="6">
    <source>
        <dbReference type="ARBA" id="ARBA00022989"/>
    </source>
</evidence>
<evidence type="ECO:0000256" key="5">
    <source>
        <dbReference type="ARBA" id="ARBA00022692"/>
    </source>
</evidence>
<dbReference type="Pfam" id="PF00854">
    <property type="entry name" value="PTR2"/>
    <property type="match status" value="1"/>
</dbReference>
<keyword evidence="12" id="KW-1185">Reference proteome</keyword>
<keyword evidence="3 8" id="KW-0813">Transport</keyword>
<dbReference type="InterPro" id="IPR020846">
    <property type="entry name" value="MFS_dom"/>
</dbReference>
<evidence type="ECO:0000256" key="8">
    <source>
        <dbReference type="RuleBase" id="RU003755"/>
    </source>
</evidence>
<dbReference type="InterPro" id="IPR050171">
    <property type="entry name" value="MFS_Transporters"/>
</dbReference>
<reference evidence="11 12" key="1">
    <citation type="submission" date="2016-10" db="EMBL/GenBank/DDBJ databases">
        <authorList>
            <person name="de Groot N.N."/>
        </authorList>
    </citation>
    <scope>NUCLEOTIDE SEQUENCE [LARGE SCALE GENOMIC DNA]</scope>
    <source>
        <strain evidence="11 12">DSM 10495</strain>
    </source>
</reference>
<dbReference type="PROSITE" id="PS50850">
    <property type="entry name" value="MFS"/>
    <property type="match status" value="1"/>
</dbReference>
<evidence type="ECO:0000256" key="9">
    <source>
        <dbReference type="SAM" id="Phobius"/>
    </source>
</evidence>
<dbReference type="PROSITE" id="PS01023">
    <property type="entry name" value="PTR2_2"/>
    <property type="match status" value="1"/>
</dbReference>
<keyword evidence="6 9" id="KW-1133">Transmembrane helix</keyword>
<dbReference type="STRING" id="156980.SAMN04489745_0401"/>
<feature type="transmembrane region" description="Helical" evidence="9">
    <location>
        <begin position="64"/>
        <end position="88"/>
    </location>
</feature>
<keyword evidence="5 8" id="KW-0812">Transmembrane</keyword>
<dbReference type="InterPro" id="IPR005279">
    <property type="entry name" value="Dipep/tripep_permease"/>
</dbReference>
<evidence type="ECO:0000259" key="10">
    <source>
        <dbReference type="PROSITE" id="PS50850"/>
    </source>
</evidence>
<evidence type="ECO:0000256" key="3">
    <source>
        <dbReference type="ARBA" id="ARBA00022448"/>
    </source>
</evidence>
<feature type="transmembrane region" description="Helical" evidence="9">
    <location>
        <begin position="331"/>
        <end position="352"/>
    </location>
</feature>
<organism evidence="11 12">
    <name type="scientific">Arthrobacter woluwensis</name>
    <dbReference type="NCBI Taxonomy" id="156980"/>
    <lineage>
        <taxon>Bacteria</taxon>
        <taxon>Bacillati</taxon>
        <taxon>Actinomycetota</taxon>
        <taxon>Actinomycetes</taxon>
        <taxon>Micrococcales</taxon>
        <taxon>Micrococcaceae</taxon>
        <taxon>Arthrobacter</taxon>
    </lineage>
</organism>
<dbReference type="InterPro" id="IPR000109">
    <property type="entry name" value="POT_fam"/>
</dbReference>
<feature type="transmembrane region" description="Helical" evidence="9">
    <location>
        <begin position="391"/>
        <end position="416"/>
    </location>
</feature>
<dbReference type="SUPFAM" id="SSF103473">
    <property type="entry name" value="MFS general substrate transporter"/>
    <property type="match status" value="1"/>
</dbReference>
<dbReference type="Proteomes" id="UP000182652">
    <property type="component" value="Unassembled WGS sequence"/>
</dbReference>
<dbReference type="GO" id="GO:0006857">
    <property type="term" value="P:oligopeptide transport"/>
    <property type="evidence" value="ECO:0007669"/>
    <property type="project" value="InterPro"/>
</dbReference>
<dbReference type="GO" id="GO:0005886">
    <property type="term" value="C:plasma membrane"/>
    <property type="evidence" value="ECO:0007669"/>
    <property type="project" value="UniProtKB-SubCell"/>
</dbReference>
<protein>
    <submittedName>
        <fullName evidence="11">Proton-dependent oligopeptide transporter, POT family</fullName>
    </submittedName>
</protein>
<feature type="transmembrane region" description="Helical" evidence="9">
    <location>
        <begin position="159"/>
        <end position="179"/>
    </location>
</feature>
<feature type="transmembrane region" description="Helical" evidence="9">
    <location>
        <begin position="364"/>
        <end position="385"/>
    </location>
</feature>
<dbReference type="CDD" id="cd17346">
    <property type="entry name" value="MFS_DtpA_like"/>
    <property type="match status" value="1"/>
</dbReference>
<dbReference type="EMBL" id="FNSN01000003">
    <property type="protein sequence ID" value="SEB50147.1"/>
    <property type="molecule type" value="Genomic_DNA"/>
</dbReference>
<dbReference type="InterPro" id="IPR018456">
    <property type="entry name" value="PTR2_symporter_CS"/>
</dbReference>
<dbReference type="GO" id="GO:1904680">
    <property type="term" value="F:peptide transmembrane transporter activity"/>
    <property type="evidence" value="ECO:0007669"/>
    <property type="project" value="InterPro"/>
</dbReference>
<accession>A0A1H4JVI0</accession>
<feature type="domain" description="Major facilitator superfamily (MFS) profile" evidence="10">
    <location>
        <begin position="27"/>
        <end position="481"/>
    </location>
</feature>
<evidence type="ECO:0000256" key="2">
    <source>
        <dbReference type="ARBA" id="ARBA00005982"/>
    </source>
</evidence>
<keyword evidence="4" id="KW-1003">Cell membrane</keyword>
<dbReference type="PANTHER" id="PTHR23517:SF15">
    <property type="entry name" value="PROTON-DEPENDENT OLIGOPEPTIDE FAMILY TRANSPORT PROTEIN"/>
    <property type="match status" value="1"/>
</dbReference>
<comment type="similarity">
    <text evidence="2 8">Belongs to the major facilitator superfamily. Proton-dependent oligopeptide transporter (POT/PTR) (TC 2.A.17) family.</text>
</comment>
<keyword evidence="7 9" id="KW-0472">Membrane</keyword>
<evidence type="ECO:0000256" key="4">
    <source>
        <dbReference type="ARBA" id="ARBA00022475"/>
    </source>
</evidence>
<feature type="transmembrane region" description="Helical" evidence="9">
    <location>
        <begin position="229"/>
        <end position="249"/>
    </location>
</feature>
<evidence type="ECO:0000256" key="1">
    <source>
        <dbReference type="ARBA" id="ARBA00004651"/>
    </source>
</evidence>
<evidence type="ECO:0000313" key="11">
    <source>
        <dbReference type="EMBL" id="SEB50147.1"/>
    </source>
</evidence>
<evidence type="ECO:0000256" key="7">
    <source>
        <dbReference type="ARBA" id="ARBA00023136"/>
    </source>
</evidence>
<evidence type="ECO:0000313" key="12">
    <source>
        <dbReference type="Proteomes" id="UP000182652"/>
    </source>
</evidence>